<dbReference type="InterPro" id="IPR023214">
    <property type="entry name" value="HAD_sf"/>
</dbReference>
<organism evidence="1 2">
    <name type="scientific">Actinomadura rubteroloni</name>
    <dbReference type="NCBI Taxonomy" id="1926885"/>
    <lineage>
        <taxon>Bacteria</taxon>
        <taxon>Bacillati</taxon>
        <taxon>Actinomycetota</taxon>
        <taxon>Actinomycetes</taxon>
        <taxon>Streptosporangiales</taxon>
        <taxon>Thermomonosporaceae</taxon>
        <taxon>Actinomadura</taxon>
    </lineage>
</organism>
<dbReference type="GO" id="GO:0003850">
    <property type="term" value="F:2-deoxyglucose-6-phosphatase activity"/>
    <property type="evidence" value="ECO:0007669"/>
    <property type="project" value="UniProtKB-EC"/>
</dbReference>
<dbReference type="InterPro" id="IPR023198">
    <property type="entry name" value="PGP-like_dom2"/>
</dbReference>
<proteinExistence type="predicted"/>
<dbReference type="AlphaFoldDB" id="A0A2P4ULP5"/>
<dbReference type="SFLD" id="SFLDS00003">
    <property type="entry name" value="Haloacid_Dehalogenase"/>
    <property type="match status" value="1"/>
</dbReference>
<accession>A0A2P4ULP5</accession>
<dbReference type="CDD" id="cd07505">
    <property type="entry name" value="HAD_BPGM-like"/>
    <property type="match status" value="1"/>
</dbReference>
<name>A0A2P4ULP5_9ACTN</name>
<dbReference type="PANTHER" id="PTHR18901:SF38">
    <property type="entry name" value="PSEUDOURIDINE-5'-PHOSPHATASE"/>
    <property type="match status" value="1"/>
</dbReference>
<evidence type="ECO:0000313" key="1">
    <source>
        <dbReference type="EMBL" id="POM25970.1"/>
    </source>
</evidence>
<keyword evidence="1" id="KW-0378">Hydrolase</keyword>
<dbReference type="SUPFAM" id="SSF56784">
    <property type="entry name" value="HAD-like"/>
    <property type="match status" value="1"/>
</dbReference>
<reference evidence="1 2" key="1">
    <citation type="journal article" date="2017" name="Chemistry">
        <title>Isolation, Biosynthesis and Chemical Modifications of Rubterolones A-F: Rare Tropolone Alkaloids from Actinomadura sp. 5-2.</title>
        <authorList>
            <person name="Guo H."/>
            <person name="Benndorf R."/>
            <person name="Leichnitz D."/>
            <person name="Klassen J.L."/>
            <person name="Vollmers J."/>
            <person name="Gorls H."/>
            <person name="Steinacker M."/>
            <person name="Weigel C."/>
            <person name="Dahse H.M."/>
            <person name="Kaster A.K."/>
            <person name="de Beer Z.W."/>
            <person name="Poulsen M."/>
            <person name="Beemelmanns C."/>
        </authorList>
    </citation>
    <scope>NUCLEOTIDE SEQUENCE [LARGE SCALE GENOMIC DNA]</scope>
    <source>
        <strain evidence="1 2">5-2</strain>
    </source>
</reference>
<dbReference type="Pfam" id="PF00702">
    <property type="entry name" value="Hydrolase"/>
    <property type="match status" value="1"/>
</dbReference>
<dbReference type="Gene3D" id="3.40.50.1000">
    <property type="entry name" value="HAD superfamily/HAD-like"/>
    <property type="match status" value="1"/>
</dbReference>
<dbReference type="PANTHER" id="PTHR18901">
    <property type="entry name" value="2-DEOXYGLUCOSE-6-PHOSPHATE PHOSPHATASE 2"/>
    <property type="match status" value="1"/>
</dbReference>
<dbReference type="Gene3D" id="1.10.150.240">
    <property type="entry name" value="Putative phosphatase, domain 2"/>
    <property type="match status" value="1"/>
</dbReference>
<dbReference type="Proteomes" id="UP000242367">
    <property type="component" value="Unassembled WGS sequence"/>
</dbReference>
<evidence type="ECO:0000313" key="2">
    <source>
        <dbReference type="Proteomes" id="UP000242367"/>
    </source>
</evidence>
<comment type="caution">
    <text evidence="1">The sequence shown here is derived from an EMBL/GenBank/DDBJ whole genome shotgun (WGS) entry which is preliminary data.</text>
</comment>
<keyword evidence="2" id="KW-1185">Reference proteome</keyword>
<dbReference type="EC" id="3.1.3.68" evidence="1"/>
<protein>
    <submittedName>
        <fullName evidence="1">2-deoxyglucose-6-phosphate phosphatase</fullName>
        <ecNumber evidence="1">3.1.3.68</ecNumber>
    </submittedName>
</protein>
<dbReference type="InterPro" id="IPR036412">
    <property type="entry name" value="HAD-like_sf"/>
</dbReference>
<dbReference type="RefSeq" id="WP_235828031.1">
    <property type="nucleotide sequence ID" value="NZ_MTBP01000001.1"/>
</dbReference>
<dbReference type="EMBL" id="MTBP01000001">
    <property type="protein sequence ID" value="POM25970.1"/>
    <property type="molecule type" value="Genomic_DNA"/>
</dbReference>
<sequence>MTVRAVIFDMDGVLVDSAPVWADVRREYVRDRDGAWPPGTERRLMDMSTDEWAEYLARRLVPGASVDDVAYQVVDRMTERYAESVPLLPGAVDAVRRLSERFAIGLTSSSPRSIIDLVLGRLGIAGLFLATVAPEEVDRGRPAPDPYLAAAAQMDTDVAECLAVEDSAAGLRAAHAAGMPVIAVPRPERPPGDALGCAAFVAGSLDEITGELVAGL</sequence>
<dbReference type="SFLD" id="SFLDG01135">
    <property type="entry name" value="C1.5.6:_HAD__Beta-PGM__Phospha"/>
    <property type="match status" value="1"/>
</dbReference>
<dbReference type="NCBIfam" id="TIGR01509">
    <property type="entry name" value="HAD-SF-IA-v3"/>
    <property type="match status" value="1"/>
</dbReference>
<dbReference type="SFLD" id="SFLDG01129">
    <property type="entry name" value="C1.5:_HAD__Beta-PGM__Phosphata"/>
    <property type="match status" value="1"/>
</dbReference>
<dbReference type="InterPro" id="IPR006439">
    <property type="entry name" value="HAD-SF_hydro_IA"/>
</dbReference>
<gene>
    <name evidence="1" type="primary">yniC_1</name>
    <name evidence="1" type="ORF">BTM25_03540</name>
</gene>